<dbReference type="SUPFAM" id="SSF52833">
    <property type="entry name" value="Thioredoxin-like"/>
    <property type="match status" value="1"/>
</dbReference>
<protein>
    <recommendedName>
        <fullName evidence="4">Thioredoxin domain-containing protein</fullName>
    </recommendedName>
</protein>
<comment type="caution">
    <text evidence="5">The sequence shown here is derived from an EMBL/GenBank/DDBJ whole genome shotgun (WGS) entry which is preliminary data.</text>
</comment>
<sequence length="260" mass="27899">MSVRSIRFGVLLLCGALWMPVWATTLGPASQAGLQQKLGAALPLAQTWQDQHGSTHALADYAGGAPILLVPTWYRCSNLCGALLTGTLQSLRATALQPGRDYRLVLFSIDAQETPADARQRATDFAGFNAELVDSVWLTGSAERIAALQRAIGFSSQYDGAQRQYIHPAVLVVADAQGKVSAYLPGVRPIPSELSAALQAARQAQPWSLSQQVALICAGFDQHVGRYSGVVFNALRAAALLAALALGGWLWRRHRLEGLR</sequence>
<evidence type="ECO:0000313" key="5">
    <source>
        <dbReference type="EMBL" id="KPC50161.1"/>
    </source>
</evidence>
<name>A0A0N0XGK3_9NEIS</name>
<proteinExistence type="inferred from homology"/>
<reference evidence="5 6" key="1">
    <citation type="submission" date="2015-07" db="EMBL/GenBank/DDBJ databases">
        <title>Draft genome sequence of the Amantichitinum ursilacus IGB-41, a new chitin-degrading bacterium.</title>
        <authorList>
            <person name="Kirstahler P."/>
            <person name="Guenther M."/>
            <person name="Grumaz C."/>
            <person name="Rupp S."/>
            <person name="Zibek S."/>
            <person name="Sohn K."/>
        </authorList>
    </citation>
    <scope>NUCLEOTIDE SEQUENCE [LARGE SCALE GENOMIC DNA]</scope>
    <source>
        <strain evidence="5 6">IGB-41</strain>
    </source>
</reference>
<dbReference type="InterPro" id="IPR013766">
    <property type="entry name" value="Thioredoxin_domain"/>
</dbReference>
<keyword evidence="2" id="KW-0186">Copper</keyword>
<gene>
    <name evidence="5" type="ORF">WG78_18190</name>
</gene>
<feature type="transmembrane region" description="Helical" evidence="3">
    <location>
        <begin position="230"/>
        <end position="251"/>
    </location>
</feature>
<dbReference type="OrthoDB" id="9786756at2"/>
<dbReference type="InterPro" id="IPR036249">
    <property type="entry name" value="Thioredoxin-like_sf"/>
</dbReference>
<dbReference type="RefSeq" id="WP_053939230.1">
    <property type="nucleotide sequence ID" value="NZ_LAQT01000031.1"/>
</dbReference>
<dbReference type="STRING" id="857265.WG78_18190"/>
<keyword evidence="3" id="KW-0812">Transmembrane</keyword>
<keyword evidence="6" id="KW-1185">Reference proteome</keyword>
<dbReference type="Proteomes" id="UP000037939">
    <property type="component" value="Unassembled WGS sequence"/>
</dbReference>
<dbReference type="Gene3D" id="3.40.30.10">
    <property type="entry name" value="Glutaredoxin"/>
    <property type="match status" value="1"/>
</dbReference>
<organism evidence="5 6">
    <name type="scientific">Amantichitinum ursilacus</name>
    <dbReference type="NCBI Taxonomy" id="857265"/>
    <lineage>
        <taxon>Bacteria</taxon>
        <taxon>Pseudomonadati</taxon>
        <taxon>Pseudomonadota</taxon>
        <taxon>Betaproteobacteria</taxon>
        <taxon>Neisseriales</taxon>
        <taxon>Chitinibacteraceae</taxon>
        <taxon>Amantichitinum</taxon>
    </lineage>
</organism>
<dbReference type="InterPro" id="IPR003782">
    <property type="entry name" value="SCO1/SenC"/>
</dbReference>
<dbReference type="CDD" id="cd02968">
    <property type="entry name" value="SCO"/>
    <property type="match status" value="1"/>
</dbReference>
<evidence type="ECO:0000256" key="3">
    <source>
        <dbReference type="SAM" id="Phobius"/>
    </source>
</evidence>
<accession>A0A0N0XGK3</accession>
<evidence type="ECO:0000313" key="6">
    <source>
        <dbReference type="Proteomes" id="UP000037939"/>
    </source>
</evidence>
<feature type="domain" description="Thioredoxin" evidence="4">
    <location>
        <begin position="36"/>
        <end position="203"/>
    </location>
</feature>
<dbReference type="EMBL" id="LAQT01000031">
    <property type="protein sequence ID" value="KPC50161.1"/>
    <property type="molecule type" value="Genomic_DNA"/>
</dbReference>
<evidence type="ECO:0000256" key="1">
    <source>
        <dbReference type="ARBA" id="ARBA00010996"/>
    </source>
</evidence>
<dbReference type="AlphaFoldDB" id="A0A0N0XGK3"/>
<evidence type="ECO:0000256" key="2">
    <source>
        <dbReference type="ARBA" id="ARBA00023008"/>
    </source>
</evidence>
<evidence type="ECO:0000259" key="4">
    <source>
        <dbReference type="PROSITE" id="PS51352"/>
    </source>
</evidence>
<comment type="similarity">
    <text evidence="1">Belongs to the SCO1/2 family.</text>
</comment>
<keyword evidence="3" id="KW-1133">Transmembrane helix</keyword>
<keyword evidence="3" id="KW-0472">Membrane</keyword>
<dbReference type="PROSITE" id="PS51352">
    <property type="entry name" value="THIOREDOXIN_2"/>
    <property type="match status" value="1"/>
</dbReference>